<dbReference type="InterPro" id="IPR020904">
    <property type="entry name" value="Sc_DH/Rdtase_CS"/>
</dbReference>
<proteinExistence type="inferred from homology"/>
<dbReference type="PATRIC" id="fig|1461583.4.peg.508"/>
<evidence type="ECO:0000313" key="3">
    <source>
        <dbReference type="EMBL" id="CEA00245.1"/>
    </source>
</evidence>
<dbReference type="PRINTS" id="PR00081">
    <property type="entry name" value="GDHRDH"/>
</dbReference>
<evidence type="ECO:0000256" key="2">
    <source>
        <dbReference type="ARBA" id="ARBA00023002"/>
    </source>
</evidence>
<dbReference type="AlphaFoldDB" id="A0A078M243"/>
<dbReference type="Gene3D" id="3.40.50.720">
    <property type="entry name" value="NAD(P)-binding Rossmann-like Domain"/>
    <property type="match status" value="1"/>
</dbReference>
<dbReference type="PANTHER" id="PTHR44196">
    <property type="entry name" value="DEHYDROGENASE/REDUCTASE SDR FAMILY MEMBER 7B"/>
    <property type="match status" value="1"/>
</dbReference>
<organism evidence="3">
    <name type="scientific">Metalysinibacillus saudimassiliensis</name>
    <dbReference type="NCBI Taxonomy" id="1461583"/>
    <lineage>
        <taxon>Bacteria</taxon>
        <taxon>Bacillati</taxon>
        <taxon>Bacillota</taxon>
        <taxon>Bacilli</taxon>
        <taxon>Bacillales</taxon>
        <taxon>Caryophanaceae</taxon>
        <taxon>Metalysinibacillus</taxon>
    </lineage>
</organism>
<dbReference type="PANTHER" id="PTHR44196:SF1">
    <property type="entry name" value="DEHYDROGENASE_REDUCTASE SDR FAMILY MEMBER 7B"/>
    <property type="match status" value="1"/>
</dbReference>
<dbReference type="GO" id="GO:0016491">
    <property type="term" value="F:oxidoreductase activity"/>
    <property type="evidence" value="ECO:0007669"/>
    <property type="project" value="UniProtKB-KW"/>
</dbReference>
<gene>
    <name evidence="3" type="primary">ydfG</name>
    <name evidence="3" type="ORF">BN1050_00536</name>
</gene>
<dbReference type="CDD" id="cd05233">
    <property type="entry name" value="SDR_c"/>
    <property type="match status" value="1"/>
</dbReference>
<dbReference type="SUPFAM" id="SSF51735">
    <property type="entry name" value="NAD(P)-binding Rossmann-fold domains"/>
    <property type="match status" value="1"/>
</dbReference>
<dbReference type="GO" id="GO:0016020">
    <property type="term" value="C:membrane"/>
    <property type="evidence" value="ECO:0007669"/>
    <property type="project" value="TreeGrafter"/>
</dbReference>
<reference evidence="3" key="1">
    <citation type="submission" date="2014-07" db="EMBL/GenBank/DDBJ databases">
        <authorList>
            <person name="Urmite Genomes Urmite Genomes"/>
        </authorList>
    </citation>
    <scope>NUCLEOTIDE SEQUENCE</scope>
    <source>
        <strain evidence="3">13S34_air</strain>
    </source>
</reference>
<dbReference type="EMBL" id="LN483073">
    <property type="protein sequence ID" value="CEA00245.1"/>
    <property type="molecule type" value="Genomic_DNA"/>
</dbReference>
<accession>A0A078M243</accession>
<dbReference type="PROSITE" id="PS00061">
    <property type="entry name" value="ADH_SHORT"/>
    <property type="match status" value="1"/>
</dbReference>
<dbReference type="Pfam" id="PF00106">
    <property type="entry name" value="adh_short"/>
    <property type="match status" value="1"/>
</dbReference>
<protein>
    <submittedName>
        <fullName evidence="3">NADP-dependent 3-hydroxy acid dehydrogenase YdfG</fullName>
    </submittedName>
</protein>
<comment type="similarity">
    <text evidence="1">Belongs to the short-chain dehydrogenases/reductases (SDR) family.</text>
</comment>
<evidence type="ECO:0000256" key="1">
    <source>
        <dbReference type="ARBA" id="ARBA00006484"/>
    </source>
</evidence>
<name>A0A078M243_9BACL</name>
<keyword evidence="2" id="KW-0560">Oxidoreductase</keyword>
<dbReference type="HOGENOM" id="CLU_010194_2_1_9"/>
<dbReference type="InterPro" id="IPR036291">
    <property type="entry name" value="NAD(P)-bd_dom_sf"/>
</dbReference>
<dbReference type="InterPro" id="IPR002347">
    <property type="entry name" value="SDR_fam"/>
</dbReference>
<sequence length="246" mass="26168">MKIFLTGATSGVGMALARQLLAQGHTLYATGRSGVALRTLAAEGATVIQADVTQAADRETLYAALPVVDVAIFCAGVGRFEDFTTQSDATIEEMVTVNVTATAQLARHFAAQMTARGRGQLIFIGSQAGKVATPKAVVYAATKHAIVGLANGLRLELAPQGVEVTAIHPGPIDTPFLTKADDTNSYRASVKRVLLSPERVATEVIKTLGKPVREVNLPRIMGVTSKLYALCPRIIERVGKSFFYKK</sequence>